<dbReference type="OrthoDB" id="588261at2759"/>
<dbReference type="Gene3D" id="1.20.1300.10">
    <property type="entry name" value="Fumarate reductase/succinate dehydrogenase, transmembrane subunit"/>
    <property type="match status" value="1"/>
</dbReference>
<dbReference type="AlphaFoldDB" id="A0A2J6Q1R8"/>
<dbReference type="GO" id="GO:0016020">
    <property type="term" value="C:membrane"/>
    <property type="evidence" value="ECO:0007669"/>
    <property type="project" value="InterPro"/>
</dbReference>
<evidence type="ECO:0000313" key="2">
    <source>
        <dbReference type="Proteomes" id="UP000235672"/>
    </source>
</evidence>
<accession>A0A2J6Q1R8</accession>
<gene>
    <name evidence="1" type="ORF">NA56DRAFT_186375</name>
</gene>
<evidence type="ECO:0000313" key="1">
    <source>
        <dbReference type="EMBL" id="PMD20156.1"/>
    </source>
</evidence>
<dbReference type="STRING" id="1745343.A0A2J6Q1R8"/>
<protein>
    <submittedName>
        <fullName evidence="1">Uncharacterized protein</fullName>
    </submittedName>
</protein>
<name>A0A2J6Q1R8_9HELO</name>
<reference evidence="1 2" key="1">
    <citation type="submission" date="2016-05" db="EMBL/GenBank/DDBJ databases">
        <title>A degradative enzymes factory behind the ericoid mycorrhizal symbiosis.</title>
        <authorList>
            <consortium name="DOE Joint Genome Institute"/>
            <person name="Martino E."/>
            <person name="Morin E."/>
            <person name="Grelet G."/>
            <person name="Kuo A."/>
            <person name="Kohler A."/>
            <person name="Daghino S."/>
            <person name="Barry K."/>
            <person name="Choi C."/>
            <person name="Cichocki N."/>
            <person name="Clum A."/>
            <person name="Copeland A."/>
            <person name="Hainaut M."/>
            <person name="Haridas S."/>
            <person name="Labutti K."/>
            <person name="Lindquist E."/>
            <person name="Lipzen A."/>
            <person name="Khouja H.-R."/>
            <person name="Murat C."/>
            <person name="Ohm R."/>
            <person name="Olson A."/>
            <person name="Spatafora J."/>
            <person name="Veneault-Fourrey C."/>
            <person name="Henrissat B."/>
            <person name="Grigoriev I."/>
            <person name="Martin F."/>
            <person name="Perotto S."/>
        </authorList>
    </citation>
    <scope>NUCLEOTIDE SEQUENCE [LARGE SCALE GENOMIC DNA]</scope>
    <source>
        <strain evidence="1 2">UAMH 7357</strain>
    </source>
</reference>
<dbReference type="InterPro" id="IPR034804">
    <property type="entry name" value="SQR/QFR_C/D"/>
</dbReference>
<organism evidence="1 2">
    <name type="scientific">Hyaloscypha hepaticicola</name>
    <dbReference type="NCBI Taxonomy" id="2082293"/>
    <lineage>
        <taxon>Eukaryota</taxon>
        <taxon>Fungi</taxon>
        <taxon>Dikarya</taxon>
        <taxon>Ascomycota</taxon>
        <taxon>Pezizomycotina</taxon>
        <taxon>Leotiomycetes</taxon>
        <taxon>Helotiales</taxon>
        <taxon>Hyaloscyphaceae</taxon>
        <taxon>Hyaloscypha</taxon>
    </lineage>
</organism>
<keyword evidence="2" id="KW-1185">Reference proteome</keyword>
<dbReference type="Proteomes" id="UP000235672">
    <property type="component" value="Unassembled WGS sequence"/>
</dbReference>
<proteinExistence type="predicted"/>
<dbReference type="SUPFAM" id="SSF81343">
    <property type="entry name" value="Fumarate reductase respiratory complex transmembrane subunits"/>
    <property type="match status" value="1"/>
</dbReference>
<sequence>MTGAMYLYLNCCSPGLKSYIQWPQRREQMLMVTQSMKPAEGQQIVAEPRKHRPVAPHLAICRMQINHFNSPFNRITGSILSGGLYCFGATYFVSPLFGCYITSILTSLCRCTNHDARDPSPTHPRFTST</sequence>
<dbReference type="EMBL" id="KZ613486">
    <property type="protein sequence ID" value="PMD20156.1"/>
    <property type="molecule type" value="Genomic_DNA"/>
</dbReference>